<dbReference type="EMBL" id="OX597815">
    <property type="protein sequence ID" value="CAI9717774.1"/>
    <property type="molecule type" value="Genomic_DNA"/>
</dbReference>
<reference evidence="1" key="1">
    <citation type="submission" date="2023-08" db="EMBL/GenBank/DDBJ databases">
        <authorList>
            <person name="Alioto T."/>
            <person name="Alioto T."/>
            <person name="Gomez Garrido J."/>
        </authorList>
    </citation>
    <scope>NUCLEOTIDE SEQUENCE</scope>
</reference>
<evidence type="ECO:0000313" key="2">
    <source>
        <dbReference type="Proteomes" id="UP001162480"/>
    </source>
</evidence>
<evidence type="ECO:0000313" key="1">
    <source>
        <dbReference type="EMBL" id="CAI9717774.1"/>
    </source>
</evidence>
<protein>
    <submittedName>
        <fullName evidence="1">Uncharacterized protein</fullName>
    </submittedName>
</protein>
<sequence length="87" mass="10089">MEPEVVLKELIHIAELLLANYDFELILQKIKLQIKATEFCILFLKVSYNLPYGRVCSKTDLNNETYKGNDKRARYLSTTTIDILIPP</sequence>
<dbReference type="Proteomes" id="UP001162480">
    <property type="component" value="Chromosome 2"/>
</dbReference>
<organism evidence="1 2">
    <name type="scientific">Octopus vulgaris</name>
    <name type="common">Common octopus</name>
    <dbReference type="NCBI Taxonomy" id="6645"/>
    <lineage>
        <taxon>Eukaryota</taxon>
        <taxon>Metazoa</taxon>
        <taxon>Spiralia</taxon>
        <taxon>Lophotrochozoa</taxon>
        <taxon>Mollusca</taxon>
        <taxon>Cephalopoda</taxon>
        <taxon>Coleoidea</taxon>
        <taxon>Octopodiformes</taxon>
        <taxon>Octopoda</taxon>
        <taxon>Incirrata</taxon>
        <taxon>Octopodidae</taxon>
        <taxon>Octopus</taxon>
    </lineage>
</organism>
<gene>
    <name evidence="1" type="ORF">OCTVUL_1B030384</name>
</gene>
<keyword evidence="2" id="KW-1185">Reference proteome</keyword>
<proteinExistence type="predicted"/>
<accession>A0AA36AKM0</accession>
<name>A0AA36AKM0_OCTVU</name>
<dbReference type="AlphaFoldDB" id="A0AA36AKM0"/>